<sequence length="131" mass="15696">MKDFKERQLAFLLQLIGITAVLFAIHSYLLYHFAQDLKLYFPVWQIYTFHLIVTLAMYTAINYRYSSGKKDIFNLFMILTFLKMALAIIFLLPLILSTFENKQPDVFNFFIPYFLYLFFEVFALTKFLQKP</sequence>
<feature type="transmembrane region" description="Helical" evidence="1">
    <location>
        <begin position="43"/>
        <end position="61"/>
    </location>
</feature>
<dbReference type="EMBL" id="NGJN01000001">
    <property type="protein sequence ID" value="OZV70793.1"/>
    <property type="molecule type" value="Genomic_DNA"/>
</dbReference>
<reference evidence="2 3" key="1">
    <citation type="submission" date="2017-05" db="EMBL/GenBank/DDBJ databases">
        <title>The draft genome sequence of Idiomarina salinarum WNB302.</title>
        <authorList>
            <person name="Sun Y."/>
            <person name="Chen B."/>
            <person name="Du Z."/>
        </authorList>
    </citation>
    <scope>NUCLEOTIDE SEQUENCE [LARGE SCALE GENOMIC DNA]</scope>
    <source>
        <strain evidence="2 3">WNB302</strain>
    </source>
</reference>
<evidence type="ECO:0000256" key="1">
    <source>
        <dbReference type="SAM" id="Phobius"/>
    </source>
</evidence>
<feature type="transmembrane region" description="Helical" evidence="1">
    <location>
        <begin position="73"/>
        <end position="95"/>
    </location>
</feature>
<keyword evidence="3" id="KW-1185">Reference proteome</keyword>
<comment type="caution">
    <text evidence="2">The sequence shown here is derived from an EMBL/GenBank/DDBJ whole genome shotgun (WGS) entry which is preliminary data.</text>
</comment>
<keyword evidence="1" id="KW-0812">Transmembrane</keyword>
<evidence type="ECO:0008006" key="4">
    <source>
        <dbReference type="Google" id="ProtNLM"/>
    </source>
</evidence>
<feature type="transmembrane region" description="Helical" evidence="1">
    <location>
        <begin position="107"/>
        <end position="128"/>
    </location>
</feature>
<evidence type="ECO:0000313" key="3">
    <source>
        <dbReference type="Proteomes" id="UP000216840"/>
    </source>
</evidence>
<dbReference type="Proteomes" id="UP000216840">
    <property type="component" value="Unassembled WGS sequence"/>
</dbReference>
<protein>
    <recommendedName>
        <fullName evidence="4">Histidine kinase</fullName>
    </recommendedName>
</protein>
<feature type="transmembrane region" description="Helical" evidence="1">
    <location>
        <begin position="12"/>
        <end position="31"/>
    </location>
</feature>
<proteinExistence type="predicted"/>
<gene>
    <name evidence="2" type="ORF">CA834_01380</name>
</gene>
<dbReference type="AlphaFoldDB" id="A0A265UZQ3"/>
<evidence type="ECO:0000313" key="2">
    <source>
        <dbReference type="EMBL" id="OZV70793.1"/>
    </source>
</evidence>
<organism evidence="2 3">
    <name type="scientific">Winogradskyella aurantia</name>
    <dbReference type="NCBI Taxonomy" id="1915063"/>
    <lineage>
        <taxon>Bacteria</taxon>
        <taxon>Pseudomonadati</taxon>
        <taxon>Bacteroidota</taxon>
        <taxon>Flavobacteriia</taxon>
        <taxon>Flavobacteriales</taxon>
        <taxon>Flavobacteriaceae</taxon>
        <taxon>Winogradskyella</taxon>
    </lineage>
</organism>
<accession>A0A265UZQ3</accession>
<keyword evidence="1" id="KW-1133">Transmembrane helix</keyword>
<keyword evidence="1" id="KW-0472">Membrane</keyword>
<dbReference type="OrthoDB" id="1448441at2"/>
<name>A0A265UZQ3_9FLAO</name>
<dbReference type="RefSeq" id="WP_094966868.1">
    <property type="nucleotide sequence ID" value="NZ_NGJN01000001.1"/>
</dbReference>